<dbReference type="InterPro" id="IPR011989">
    <property type="entry name" value="ARM-like"/>
</dbReference>
<dbReference type="Gene3D" id="1.25.10.10">
    <property type="entry name" value="Leucine-rich Repeat Variant"/>
    <property type="match status" value="1"/>
</dbReference>
<dbReference type="GO" id="GO:0061630">
    <property type="term" value="F:ubiquitin protein ligase activity"/>
    <property type="evidence" value="ECO:0007669"/>
    <property type="project" value="UniProtKB-UniRule"/>
</dbReference>
<dbReference type="PROSITE" id="PS51698">
    <property type="entry name" value="U_BOX"/>
    <property type="match status" value="1"/>
</dbReference>
<reference evidence="7 8" key="1">
    <citation type="submission" date="2019-09" db="EMBL/GenBank/DDBJ databases">
        <title>A chromosome-level genome assembly of the Chinese tupelo Nyssa sinensis.</title>
        <authorList>
            <person name="Yang X."/>
            <person name="Kang M."/>
            <person name="Yang Y."/>
            <person name="Xiong H."/>
            <person name="Wang M."/>
            <person name="Zhang Z."/>
            <person name="Wang Z."/>
            <person name="Wu H."/>
            <person name="Ma T."/>
            <person name="Liu J."/>
            <person name="Xi Z."/>
        </authorList>
    </citation>
    <scope>NUCLEOTIDE SEQUENCE [LARGE SCALE GENOMIC DNA]</scope>
    <source>
        <strain evidence="7">J267</strain>
        <tissue evidence="7">Leaf</tissue>
    </source>
</reference>
<evidence type="ECO:0000256" key="3">
    <source>
        <dbReference type="ARBA" id="ARBA00022679"/>
    </source>
</evidence>
<dbReference type="SUPFAM" id="SSF48371">
    <property type="entry name" value="ARM repeat"/>
    <property type="match status" value="1"/>
</dbReference>
<organism evidence="7 8">
    <name type="scientific">Nyssa sinensis</name>
    <dbReference type="NCBI Taxonomy" id="561372"/>
    <lineage>
        <taxon>Eukaryota</taxon>
        <taxon>Viridiplantae</taxon>
        <taxon>Streptophyta</taxon>
        <taxon>Embryophyta</taxon>
        <taxon>Tracheophyta</taxon>
        <taxon>Spermatophyta</taxon>
        <taxon>Magnoliopsida</taxon>
        <taxon>eudicotyledons</taxon>
        <taxon>Gunneridae</taxon>
        <taxon>Pentapetalae</taxon>
        <taxon>asterids</taxon>
        <taxon>Cornales</taxon>
        <taxon>Nyssaceae</taxon>
        <taxon>Nyssa</taxon>
    </lineage>
</organism>
<comment type="pathway">
    <text evidence="2 5">Protein modification; protein ubiquitination.</text>
</comment>
<dbReference type="OrthoDB" id="10064100at2759"/>
<dbReference type="SMART" id="SM00504">
    <property type="entry name" value="Ubox"/>
    <property type="match status" value="1"/>
</dbReference>
<evidence type="ECO:0000256" key="5">
    <source>
        <dbReference type="RuleBase" id="RU369093"/>
    </source>
</evidence>
<comment type="catalytic activity">
    <reaction evidence="1 5">
        <text>S-ubiquitinyl-[E2 ubiquitin-conjugating enzyme]-L-cysteine + [acceptor protein]-L-lysine = [E2 ubiquitin-conjugating enzyme]-L-cysteine + N(6)-ubiquitinyl-[acceptor protein]-L-lysine.</text>
        <dbReference type="EC" id="2.3.2.27"/>
    </reaction>
</comment>
<dbReference type="PANTHER" id="PTHR22849:SF128">
    <property type="entry name" value="U-BOX DOMAIN-CONTAINING PROTEIN"/>
    <property type="match status" value="1"/>
</dbReference>
<dbReference type="InterPro" id="IPR058678">
    <property type="entry name" value="ARM_PUB"/>
</dbReference>
<dbReference type="EC" id="2.3.2.27" evidence="5"/>
<dbReference type="InterPro" id="IPR013083">
    <property type="entry name" value="Znf_RING/FYVE/PHD"/>
</dbReference>
<dbReference type="AlphaFoldDB" id="A0A5J5BRK9"/>
<comment type="function">
    <text evidence="5">Functions as an E3 ubiquitin ligase.</text>
</comment>
<protein>
    <recommendedName>
        <fullName evidence="5 6">U-box domain-containing protein</fullName>
        <ecNumber evidence="5">2.3.2.27</ecNumber>
    </recommendedName>
    <alternativeName>
        <fullName evidence="5">RING-type E3 ubiquitin transferase PUB</fullName>
    </alternativeName>
</protein>
<evidence type="ECO:0000256" key="2">
    <source>
        <dbReference type="ARBA" id="ARBA00004906"/>
    </source>
</evidence>
<sequence length="320" mass="36079">MKDPVTAVNGITYDRESIQQRLLRAKDTTCPVTKQPLPKDSDLTPNHTLRRLIQAWCIENAEIGVDQIPTSKSPLYMFHIFKLIRHLDVPQLQIRTLKKMEVLVGESQRNQRCMVEAGVINAMVLLIIRCFKEGRSNGLEEALRILHLIWTPTAENKQLVKGNFEFLESIIWVLQSGVDNHVDVKSQAVLVLKMMIEFVSPTLLETLKLDFFKQIVKFSSSLNSNSEIRKKRTTELIFSLLAHLCSCADGRAQLLKHAAGIAMVSKKILRVSPATDDRAVHILSLISKFSATQCSSSRDVEGWDCVEASHGASSKLWKAY</sequence>
<dbReference type="Pfam" id="PF04564">
    <property type="entry name" value="U-box"/>
    <property type="match status" value="1"/>
</dbReference>
<dbReference type="PANTHER" id="PTHR22849">
    <property type="entry name" value="WDSAM1 PROTEIN"/>
    <property type="match status" value="1"/>
</dbReference>
<dbReference type="Gene3D" id="3.30.40.10">
    <property type="entry name" value="Zinc/RING finger domain, C3HC4 (zinc finger)"/>
    <property type="match status" value="1"/>
</dbReference>
<dbReference type="SUPFAM" id="SSF57850">
    <property type="entry name" value="RING/U-box"/>
    <property type="match status" value="1"/>
</dbReference>
<dbReference type="InterPro" id="IPR045185">
    <property type="entry name" value="PUB22/23/24-like"/>
</dbReference>
<proteinExistence type="predicted"/>
<evidence type="ECO:0000256" key="1">
    <source>
        <dbReference type="ARBA" id="ARBA00000900"/>
    </source>
</evidence>
<dbReference type="InterPro" id="IPR003613">
    <property type="entry name" value="Ubox_domain"/>
</dbReference>
<gene>
    <name evidence="7" type="ORF">F0562_022375</name>
</gene>
<name>A0A5J5BRK9_9ASTE</name>
<dbReference type="GO" id="GO:0016567">
    <property type="term" value="P:protein ubiquitination"/>
    <property type="evidence" value="ECO:0007669"/>
    <property type="project" value="UniProtKB-UniRule"/>
</dbReference>
<keyword evidence="8" id="KW-1185">Reference proteome</keyword>
<dbReference type="UniPathway" id="UPA00143"/>
<evidence type="ECO:0000313" key="8">
    <source>
        <dbReference type="Proteomes" id="UP000325577"/>
    </source>
</evidence>
<dbReference type="InterPro" id="IPR016024">
    <property type="entry name" value="ARM-type_fold"/>
</dbReference>
<evidence type="ECO:0000256" key="4">
    <source>
        <dbReference type="ARBA" id="ARBA00022786"/>
    </source>
</evidence>
<dbReference type="EMBL" id="CM018034">
    <property type="protein sequence ID" value="KAA8544357.1"/>
    <property type="molecule type" value="Genomic_DNA"/>
</dbReference>
<dbReference type="Pfam" id="PF25598">
    <property type="entry name" value="ARM_PUB"/>
    <property type="match status" value="2"/>
</dbReference>
<evidence type="ECO:0000313" key="7">
    <source>
        <dbReference type="EMBL" id="KAA8544357.1"/>
    </source>
</evidence>
<keyword evidence="3 5" id="KW-0808">Transferase</keyword>
<accession>A0A5J5BRK9</accession>
<evidence type="ECO:0000259" key="6">
    <source>
        <dbReference type="PROSITE" id="PS51698"/>
    </source>
</evidence>
<feature type="domain" description="U-box" evidence="6">
    <location>
        <begin position="1"/>
        <end position="63"/>
    </location>
</feature>
<keyword evidence="4 5" id="KW-0833">Ubl conjugation pathway</keyword>
<dbReference type="Proteomes" id="UP000325577">
    <property type="component" value="Linkage Group LG11"/>
</dbReference>